<protein>
    <submittedName>
        <fullName evidence="1">Uncharacterized protein</fullName>
    </submittedName>
</protein>
<proteinExistence type="predicted"/>
<evidence type="ECO:0000313" key="1">
    <source>
        <dbReference type="EMBL" id="SUP53017.1"/>
    </source>
</evidence>
<organism evidence="1 2">
    <name type="scientific">Weissella viridescens</name>
    <name type="common">Lactobacillus viridescens</name>
    <dbReference type="NCBI Taxonomy" id="1629"/>
    <lineage>
        <taxon>Bacteria</taxon>
        <taxon>Bacillati</taxon>
        <taxon>Bacillota</taxon>
        <taxon>Bacilli</taxon>
        <taxon>Lactobacillales</taxon>
        <taxon>Lactobacillaceae</taxon>
        <taxon>Weissella</taxon>
    </lineage>
</organism>
<reference evidence="1 2" key="1">
    <citation type="submission" date="2018-06" db="EMBL/GenBank/DDBJ databases">
        <authorList>
            <consortium name="Pathogen Informatics"/>
            <person name="Doyle S."/>
        </authorList>
    </citation>
    <scope>NUCLEOTIDE SEQUENCE [LARGE SCALE GENOMIC DNA]</scope>
    <source>
        <strain evidence="1 2">NCTC13645</strain>
    </source>
</reference>
<name>A0A380P0E0_WEIVI</name>
<dbReference type="Proteomes" id="UP000254621">
    <property type="component" value="Unassembled WGS sequence"/>
</dbReference>
<dbReference type="AlphaFoldDB" id="A0A380P0E0"/>
<dbReference type="EMBL" id="UHIV01000001">
    <property type="protein sequence ID" value="SUP53017.1"/>
    <property type="molecule type" value="Genomic_DNA"/>
</dbReference>
<sequence>MINKQAGVDKLTKAQLTGIFTGKIKTGRRLVGRIYQS</sequence>
<accession>A0A380P0E0</accession>
<gene>
    <name evidence="1" type="ORF">NCTC13645_00895</name>
</gene>
<evidence type="ECO:0000313" key="2">
    <source>
        <dbReference type="Proteomes" id="UP000254621"/>
    </source>
</evidence>